<evidence type="ECO:0000313" key="4">
    <source>
        <dbReference type="Proteomes" id="UP000268652"/>
    </source>
</evidence>
<evidence type="ECO:0000313" key="2">
    <source>
        <dbReference type="EMBL" id="RKN10476.1"/>
    </source>
</evidence>
<evidence type="ECO:0000313" key="5">
    <source>
        <dbReference type="Proteomes" id="UP000275024"/>
    </source>
</evidence>
<dbReference type="EMBL" id="RBDY01000005">
    <property type="protein sequence ID" value="RKN24735.1"/>
    <property type="molecule type" value="Genomic_DNA"/>
</dbReference>
<feature type="compositionally biased region" description="Pro residues" evidence="1">
    <location>
        <begin position="199"/>
        <end position="210"/>
    </location>
</feature>
<organism evidence="2 5">
    <name type="scientific">Streptomyces radicis</name>
    <dbReference type="NCBI Taxonomy" id="1750517"/>
    <lineage>
        <taxon>Bacteria</taxon>
        <taxon>Bacillati</taxon>
        <taxon>Actinomycetota</taxon>
        <taxon>Actinomycetes</taxon>
        <taxon>Kitasatosporales</taxon>
        <taxon>Streptomycetaceae</taxon>
        <taxon>Streptomyces</taxon>
    </lineage>
</organism>
<feature type="region of interest" description="Disordered" evidence="1">
    <location>
        <begin position="191"/>
        <end position="210"/>
    </location>
</feature>
<dbReference type="InterPro" id="IPR027417">
    <property type="entry name" value="P-loop_NTPase"/>
</dbReference>
<dbReference type="Gene3D" id="3.40.50.300">
    <property type="entry name" value="P-loop containing nucleotide triphosphate hydrolases"/>
    <property type="match status" value="1"/>
</dbReference>
<dbReference type="Pfam" id="PF13671">
    <property type="entry name" value="AAA_33"/>
    <property type="match status" value="1"/>
</dbReference>
<dbReference type="SUPFAM" id="SSF52540">
    <property type="entry name" value="P-loop containing nucleoside triphosphate hydrolases"/>
    <property type="match status" value="1"/>
</dbReference>
<accession>A0A3A9WRS0</accession>
<proteinExistence type="predicted"/>
<dbReference type="Proteomes" id="UP000268652">
    <property type="component" value="Unassembled WGS sequence"/>
</dbReference>
<sequence>MAHRVRDLRSPTSRPGGSAALPLTDDPPRWPEGQRVVISGLPGSGKSTLMRRTAEAHRSVLLIDAQEVRERWEGRLPRWLPYAVYRPAARLAHYVRLYRALRSGRGVLVHDCGRTAWVRHWLGRDAGRRGTGFHLVVLDVAPETALAGQRERGRSVSRRAFARHRRAVARLVAQLEAGRLPRGCASATLLDRETATTPISPPPPGDHATA</sequence>
<name>A0A3A9WRS0_9ACTN</name>
<dbReference type="Proteomes" id="UP000275024">
    <property type="component" value="Unassembled WGS sequence"/>
</dbReference>
<dbReference type="OrthoDB" id="3523587at2"/>
<reference evidence="4 5" key="1">
    <citation type="submission" date="2018-09" db="EMBL/GenBank/DDBJ databases">
        <title>Streptomyces sp. nov. DS1-2, an endophytic actinomycete isolated from roots of Dendrobium scabrilingue.</title>
        <authorList>
            <person name="Kuncharoen N."/>
            <person name="Kudo T."/>
            <person name="Ohkuma M."/>
            <person name="Yuki M."/>
            <person name="Tanasupawat S."/>
        </authorList>
    </citation>
    <scope>NUCLEOTIDE SEQUENCE [LARGE SCALE GENOMIC DNA]</scope>
    <source>
        <strain evidence="2 5">AZ1-7</strain>
        <strain evidence="3 4">DS1-2</strain>
    </source>
</reference>
<feature type="region of interest" description="Disordered" evidence="1">
    <location>
        <begin position="1"/>
        <end position="29"/>
    </location>
</feature>
<evidence type="ECO:0000256" key="1">
    <source>
        <dbReference type="SAM" id="MobiDB-lite"/>
    </source>
</evidence>
<gene>
    <name evidence="3" type="ORF">D7318_09745</name>
    <name evidence="2" type="ORF">D7319_08570</name>
</gene>
<protein>
    <submittedName>
        <fullName evidence="2">ATP-binding protein</fullName>
    </submittedName>
</protein>
<dbReference type="EMBL" id="RBDX01000005">
    <property type="protein sequence ID" value="RKN10476.1"/>
    <property type="molecule type" value="Genomic_DNA"/>
</dbReference>
<evidence type="ECO:0000313" key="3">
    <source>
        <dbReference type="EMBL" id="RKN24735.1"/>
    </source>
</evidence>
<keyword evidence="2" id="KW-0067">ATP-binding</keyword>
<keyword evidence="4" id="KW-1185">Reference proteome</keyword>
<dbReference type="GO" id="GO:0005524">
    <property type="term" value="F:ATP binding"/>
    <property type="evidence" value="ECO:0007669"/>
    <property type="project" value="UniProtKB-KW"/>
</dbReference>
<comment type="caution">
    <text evidence="2">The sequence shown here is derived from an EMBL/GenBank/DDBJ whole genome shotgun (WGS) entry which is preliminary data.</text>
</comment>
<dbReference type="AlphaFoldDB" id="A0A3A9WRS0"/>
<keyword evidence="2" id="KW-0547">Nucleotide-binding</keyword>